<comment type="caution">
    <text evidence="7">The sequence shown here is derived from an EMBL/GenBank/DDBJ whole genome shotgun (WGS) entry which is preliminary data.</text>
</comment>
<dbReference type="GO" id="GO:0061630">
    <property type="term" value="F:ubiquitin protein ligase activity"/>
    <property type="evidence" value="ECO:0007669"/>
    <property type="project" value="TreeGrafter"/>
</dbReference>
<evidence type="ECO:0000256" key="5">
    <source>
        <dbReference type="SAM" id="Phobius"/>
    </source>
</evidence>
<dbReference type="Gene3D" id="3.30.40.10">
    <property type="entry name" value="Zinc/RING finger domain, C3HC4 (zinc finger)"/>
    <property type="match status" value="1"/>
</dbReference>
<name>A0A7J6MHN4_PERCH</name>
<dbReference type="PANTHER" id="PTHR45969:SF69">
    <property type="entry name" value="FINGER DOMAIN PROTEIN, PUTATIVE (AFU_ORTHOLOGUE AFUA_3G12190)-RELATED"/>
    <property type="match status" value="1"/>
</dbReference>
<keyword evidence="2 4" id="KW-0863">Zinc-finger</keyword>
<keyword evidence="5" id="KW-0472">Membrane</keyword>
<reference evidence="7 8" key="1">
    <citation type="submission" date="2020-04" db="EMBL/GenBank/DDBJ databases">
        <title>Perkinsus chesapeaki whole genome sequence.</title>
        <authorList>
            <person name="Bogema D.R."/>
        </authorList>
    </citation>
    <scope>NUCLEOTIDE SEQUENCE [LARGE SCALE GENOMIC DNA]</scope>
    <source>
        <strain evidence="7">ATCC PRA-425</strain>
    </source>
</reference>
<dbReference type="PANTHER" id="PTHR45969">
    <property type="entry name" value="RING ZINC FINGER PROTEIN-RELATED"/>
    <property type="match status" value="1"/>
</dbReference>
<protein>
    <recommendedName>
        <fullName evidence="6">RING-type domain-containing protein</fullName>
    </recommendedName>
</protein>
<evidence type="ECO:0000256" key="2">
    <source>
        <dbReference type="ARBA" id="ARBA00022771"/>
    </source>
</evidence>
<evidence type="ECO:0000256" key="1">
    <source>
        <dbReference type="ARBA" id="ARBA00022723"/>
    </source>
</evidence>
<evidence type="ECO:0000256" key="4">
    <source>
        <dbReference type="PROSITE-ProRule" id="PRU00175"/>
    </source>
</evidence>
<feature type="transmembrane region" description="Helical" evidence="5">
    <location>
        <begin position="12"/>
        <end position="36"/>
    </location>
</feature>
<dbReference type="PROSITE" id="PS50089">
    <property type="entry name" value="ZF_RING_2"/>
    <property type="match status" value="1"/>
</dbReference>
<dbReference type="AlphaFoldDB" id="A0A7J6MHN4"/>
<keyword evidence="5" id="KW-0812">Transmembrane</keyword>
<feature type="domain" description="RING-type" evidence="6">
    <location>
        <begin position="99"/>
        <end position="146"/>
    </location>
</feature>
<dbReference type="GO" id="GO:0016567">
    <property type="term" value="P:protein ubiquitination"/>
    <property type="evidence" value="ECO:0007669"/>
    <property type="project" value="TreeGrafter"/>
</dbReference>
<keyword evidence="5" id="KW-1133">Transmembrane helix</keyword>
<organism evidence="7 8">
    <name type="scientific">Perkinsus chesapeaki</name>
    <name type="common">Clam parasite</name>
    <name type="synonym">Perkinsus andrewsi</name>
    <dbReference type="NCBI Taxonomy" id="330153"/>
    <lineage>
        <taxon>Eukaryota</taxon>
        <taxon>Sar</taxon>
        <taxon>Alveolata</taxon>
        <taxon>Perkinsozoa</taxon>
        <taxon>Perkinsea</taxon>
        <taxon>Perkinsida</taxon>
        <taxon>Perkinsidae</taxon>
        <taxon>Perkinsus</taxon>
    </lineage>
</organism>
<dbReference type="SMART" id="SM00184">
    <property type="entry name" value="RING"/>
    <property type="match status" value="1"/>
</dbReference>
<dbReference type="OrthoDB" id="439844at2759"/>
<dbReference type="GO" id="GO:0008270">
    <property type="term" value="F:zinc ion binding"/>
    <property type="evidence" value="ECO:0007669"/>
    <property type="project" value="UniProtKB-KW"/>
</dbReference>
<evidence type="ECO:0000256" key="3">
    <source>
        <dbReference type="ARBA" id="ARBA00022833"/>
    </source>
</evidence>
<dbReference type="Proteomes" id="UP000591131">
    <property type="component" value="Unassembled WGS sequence"/>
</dbReference>
<feature type="transmembrane region" description="Helical" evidence="5">
    <location>
        <begin position="42"/>
        <end position="62"/>
    </location>
</feature>
<keyword evidence="1" id="KW-0479">Metal-binding</keyword>
<dbReference type="InterPro" id="IPR013083">
    <property type="entry name" value="Znf_RING/FYVE/PHD"/>
</dbReference>
<gene>
    <name evidence="7" type="ORF">FOL47_002020</name>
</gene>
<evidence type="ECO:0000313" key="8">
    <source>
        <dbReference type="Proteomes" id="UP000591131"/>
    </source>
</evidence>
<proteinExistence type="predicted"/>
<dbReference type="EMBL" id="JAAPAO010000151">
    <property type="protein sequence ID" value="KAF4670501.1"/>
    <property type="molecule type" value="Genomic_DNA"/>
</dbReference>
<keyword evidence="3" id="KW-0862">Zinc</keyword>
<keyword evidence="8" id="KW-1185">Reference proteome</keyword>
<dbReference type="SUPFAM" id="SSF57850">
    <property type="entry name" value="RING/U-box"/>
    <property type="match status" value="1"/>
</dbReference>
<sequence length="153" mass="17091">MSVPLLRTRSSRWIVAATLLICIIGSLLAFIVAYLPSRVSRIILVTFTLIVPQLFLALSSFWRSYRSIDPLGSDCMDEHIISTTVISLSDQKITLNPTCAICLADFELNGGVAELPCGHLFHSQCFDAYIDKLTPEGRYHQCPVCRYELGPRL</sequence>
<accession>A0A7J6MHN4</accession>
<dbReference type="InterPro" id="IPR001841">
    <property type="entry name" value="Znf_RING"/>
</dbReference>
<evidence type="ECO:0000313" key="7">
    <source>
        <dbReference type="EMBL" id="KAF4670501.1"/>
    </source>
</evidence>
<evidence type="ECO:0000259" key="6">
    <source>
        <dbReference type="PROSITE" id="PS50089"/>
    </source>
</evidence>
<dbReference type="Pfam" id="PF13639">
    <property type="entry name" value="zf-RING_2"/>
    <property type="match status" value="1"/>
</dbReference>